<dbReference type="RefSeq" id="WP_104420882.1">
    <property type="nucleotide sequence ID" value="NZ_PTJC01000006.1"/>
</dbReference>
<dbReference type="InterPro" id="IPR015659">
    <property type="entry name" value="Proline_oxidase"/>
</dbReference>
<name>A0A2S6I5L9_9BACT</name>
<evidence type="ECO:0000259" key="2">
    <source>
        <dbReference type="Pfam" id="PF01619"/>
    </source>
</evidence>
<evidence type="ECO:0000313" key="3">
    <source>
        <dbReference type="EMBL" id="PPK86452.1"/>
    </source>
</evidence>
<dbReference type="EMBL" id="PTJC01000006">
    <property type="protein sequence ID" value="PPK86452.1"/>
    <property type="molecule type" value="Genomic_DNA"/>
</dbReference>
<dbReference type="GO" id="GO:0010133">
    <property type="term" value="P:L-proline catabolic process to L-glutamate"/>
    <property type="evidence" value="ECO:0007669"/>
    <property type="project" value="TreeGrafter"/>
</dbReference>
<keyword evidence="4" id="KW-1185">Reference proteome</keyword>
<protein>
    <submittedName>
        <fullName evidence="3">L-proline dehydrogenase</fullName>
    </submittedName>
</protein>
<dbReference type="InterPro" id="IPR029041">
    <property type="entry name" value="FAD-linked_oxidoreductase-like"/>
</dbReference>
<dbReference type="PANTHER" id="PTHR13914">
    <property type="entry name" value="PROLINE OXIDASE"/>
    <property type="match status" value="1"/>
</dbReference>
<comment type="caution">
    <text evidence="3">The sequence shown here is derived from an EMBL/GenBank/DDBJ whole genome shotgun (WGS) entry which is preliminary data.</text>
</comment>
<evidence type="ECO:0000256" key="1">
    <source>
        <dbReference type="ARBA" id="ARBA00023002"/>
    </source>
</evidence>
<accession>A0A2S6I5L9</accession>
<dbReference type="OrthoDB" id="1401444at2"/>
<feature type="domain" description="Proline dehydrogenase" evidence="2">
    <location>
        <begin position="102"/>
        <end position="399"/>
    </location>
</feature>
<dbReference type="GO" id="GO:0004657">
    <property type="term" value="F:proline dehydrogenase activity"/>
    <property type="evidence" value="ECO:0007669"/>
    <property type="project" value="InterPro"/>
</dbReference>
<sequence length="417" mass="47641">MKEGGGPVRDFSLAEQVRKDFTEQQQRALPDFSDTALTFRHLSDSRLLGTRRLFRLMGNRYLTKLMGTLGMRAVEWSLPGASWMVRNTVYKQFVGGTDFEDAQQSIAQLAKRGVDSILDYGAEGKHTRSGMDASMQEVLRATDFCAKTDAAIGSVVKLSGLVRFSILESYNDKVIDFENVTDPELKEGIARLDRICKLANEQRTEVYLDAEESWIQSTVDQIAEYMMARYNRERHTVFTTCQMYRHDRLAYLKALHLRSRQNGFNLALKIVRGAYMNKENKRARTFDLRTPIQPTLEATHRDFNAAAEYCLEHHQDIACCLASHNEESVVRHIRRMVDMGVARDHPNIRFSQLLGMSDNLTFNLAEGGYNVSKYMVYGPVHEVLPYLVRRAEENTSVTGEAGRELRMLDEEVARRGL</sequence>
<reference evidence="3 4" key="1">
    <citation type="submission" date="2018-02" db="EMBL/GenBank/DDBJ databases">
        <title>Genomic Encyclopedia of Archaeal and Bacterial Type Strains, Phase II (KMG-II): from individual species to whole genera.</title>
        <authorList>
            <person name="Goeker M."/>
        </authorList>
    </citation>
    <scope>NUCLEOTIDE SEQUENCE [LARGE SCALE GENOMIC DNA]</scope>
    <source>
        <strain evidence="3 4">DSM 29526</strain>
    </source>
</reference>
<dbReference type="InterPro" id="IPR002872">
    <property type="entry name" value="Proline_DH_dom"/>
</dbReference>
<dbReference type="SUPFAM" id="SSF51730">
    <property type="entry name" value="FAD-linked oxidoreductase"/>
    <property type="match status" value="1"/>
</dbReference>
<dbReference type="Proteomes" id="UP000237662">
    <property type="component" value="Unassembled WGS sequence"/>
</dbReference>
<dbReference type="PANTHER" id="PTHR13914:SF0">
    <property type="entry name" value="PROLINE DEHYDROGENASE 1, MITOCHONDRIAL"/>
    <property type="match status" value="1"/>
</dbReference>
<dbReference type="Pfam" id="PF01619">
    <property type="entry name" value="Pro_dh"/>
    <property type="match status" value="1"/>
</dbReference>
<evidence type="ECO:0000313" key="4">
    <source>
        <dbReference type="Proteomes" id="UP000237662"/>
    </source>
</evidence>
<dbReference type="Gene3D" id="3.20.20.220">
    <property type="match status" value="1"/>
</dbReference>
<dbReference type="GO" id="GO:0071949">
    <property type="term" value="F:FAD binding"/>
    <property type="evidence" value="ECO:0007669"/>
    <property type="project" value="TreeGrafter"/>
</dbReference>
<dbReference type="AlphaFoldDB" id="A0A2S6I5L9"/>
<keyword evidence="1" id="KW-0560">Oxidoreductase</keyword>
<proteinExistence type="predicted"/>
<gene>
    <name evidence="3" type="ORF">CLV84_3379</name>
</gene>
<organism evidence="3 4">
    <name type="scientific">Neolewinella xylanilytica</name>
    <dbReference type="NCBI Taxonomy" id="1514080"/>
    <lineage>
        <taxon>Bacteria</taxon>
        <taxon>Pseudomonadati</taxon>
        <taxon>Bacteroidota</taxon>
        <taxon>Saprospiria</taxon>
        <taxon>Saprospirales</taxon>
        <taxon>Lewinellaceae</taxon>
        <taxon>Neolewinella</taxon>
    </lineage>
</organism>